<keyword evidence="8 11" id="KW-0472">Membrane</keyword>
<feature type="region of interest" description="Disordered" evidence="10">
    <location>
        <begin position="728"/>
        <end position="748"/>
    </location>
</feature>
<dbReference type="NCBIfam" id="TIGR00879">
    <property type="entry name" value="SP"/>
    <property type="match status" value="1"/>
</dbReference>
<dbReference type="Pfam" id="PF00083">
    <property type="entry name" value="Sugar_tr"/>
    <property type="match status" value="1"/>
</dbReference>
<evidence type="ECO:0000256" key="2">
    <source>
        <dbReference type="ARBA" id="ARBA00010992"/>
    </source>
</evidence>
<name>A0A103Y3G2_CYNCS</name>
<sequence>MEENQEIVKTPLTTAVILICIIAGSAGLMFGYDTAVIGGVMMMRPFLKRFFPSVLLRMRDVKQDQYCLFNSHKLTALVSSMFIAGSVSSLLAGRVTSVIGRKLSLVTSGILFLTGNALGVFAQNVDMLIVSRLFVGFGLGFANQAAPVYITEMAPTKWRGTLTTAFQFFICLGTVIATLINFAANNSGSDRGWRLTLGGGSVPAIILTTGAFFIPDTPPSLIQRGMQDEAQVTLTKVRSTRVEAEAELRDLISSTKAARLNNENPYVKLMELQYRPQLAMTIAIAGFQKLTGVGMVAFYAPIVMKTIGIGTAGSLLAAVVLGIVNLASVLVSAYMVDKIGRRLLFLQGGVQIIFSQLKRIDLKVFIACTLALQSKCVIGTLPYNYGIVVLVLMCLISSAFGWSWGPLTWLVPSEILPIEVRAAGTGISVATNFVITFLLTQLSMAMLCSMKFGLFLFYGATTFFMTTFIGVFLPETKGVPLESMDEIWGKHWFWKWSASTLKMVVKRILGCLKGITRHAFVIKRSSDFSSHVYSNTSNAYSDANWASCPKERCSTNGFWNCLKGITRHGFVIKRSSDFSSHVYSNASNAYSDANWLRCSTSGFRSSKIVARSSTMLVDFFSTRDATSSTLVLLCYDVITLEQFTYIPLPYTIRVRSMMLSKSISLCIDHYTRIIGGKALVEQDVAMIRVACILLSGTEGGLNSGFVNHFHILVIKEQPVVVAFHKTNKAAKSNQKKHPNGRSGSQSGYSIWKCNEE</sequence>
<keyword evidence="3" id="KW-0813">Transport</keyword>
<dbReference type="PROSITE" id="PS00216">
    <property type="entry name" value="SUGAR_TRANSPORT_1"/>
    <property type="match status" value="1"/>
</dbReference>
<evidence type="ECO:0000256" key="7">
    <source>
        <dbReference type="ARBA" id="ARBA00022989"/>
    </source>
</evidence>
<evidence type="ECO:0000256" key="4">
    <source>
        <dbReference type="ARBA" id="ARBA00022597"/>
    </source>
</evidence>
<evidence type="ECO:0000256" key="10">
    <source>
        <dbReference type="SAM" id="MobiDB-lite"/>
    </source>
</evidence>
<dbReference type="GO" id="GO:0016020">
    <property type="term" value="C:membrane"/>
    <property type="evidence" value="ECO:0007669"/>
    <property type="project" value="UniProtKB-SubCell"/>
</dbReference>
<dbReference type="PROSITE" id="PS50850">
    <property type="entry name" value="MFS"/>
    <property type="match status" value="1"/>
</dbReference>
<dbReference type="InterPro" id="IPR036259">
    <property type="entry name" value="MFS_trans_sf"/>
</dbReference>
<dbReference type="GO" id="GO:0015145">
    <property type="term" value="F:monosaccharide transmembrane transporter activity"/>
    <property type="evidence" value="ECO:0007669"/>
    <property type="project" value="InterPro"/>
</dbReference>
<proteinExistence type="inferred from homology"/>
<dbReference type="InterPro" id="IPR005829">
    <property type="entry name" value="Sugar_transporter_CS"/>
</dbReference>
<comment type="similarity">
    <text evidence="9">Belongs to the major facilitator superfamily. Phosphate:H(+) symporter (TC 2.A.1.9) family.</text>
</comment>
<feature type="transmembrane region" description="Helical" evidence="11">
    <location>
        <begin position="12"/>
        <end position="32"/>
    </location>
</feature>
<dbReference type="FunFam" id="1.20.1250.20:FF:000002">
    <property type="entry name" value="Sugar transport protein 13"/>
    <property type="match status" value="1"/>
</dbReference>
<comment type="subcellular location">
    <subcellularLocation>
        <location evidence="1">Membrane</location>
        <topology evidence="1">Multi-pass membrane protein</topology>
    </subcellularLocation>
</comment>
<dbReference type="AlphaFoldDB" id="A0A103Y3G2"/>
<dbReference type="InterPro" id="IPR005828">
    <property type="entry name" value="MFS_sugar_transport-like"/>
</dbReference>
<evidence type="ECO:0000256" key="9">
    <source>
        <dbReference type="ARBA" id="ARBA00044504"/>
    </source>
</evidence>
<dbReference type="PROSITE" id="PS00217">
    <property type="entry name" value="SUGAR_TRANSPORT_2"/>
    <property type="match status" value="1"/>
</dbReference>
<dbReference type="InterPro" id="IPR044778">
    <property type="entry name" value="MFS_STP/MST-like_plant"/>
</dbReference>
<dbReference type="InterPro" id="IPR020846">
    <property type="entry name" value="MFS_dom"/>
</dbReference>
<dbReference type="InterPro" id="IPR045262">
    <property type="entry name" value="STP/PLT_plant"/>
</dbReference>
<evidence type="ECO:0000313" key="14">
    <source>
        <dbReference type="Proteomes" id="UP000243975"/>
    </source>
</evidence>
<feature type="transmembrane region" description="Helical" evidence="11">
    <location>
        <begin position="383"/>
        <end position="402"/>
    </location>
</feature>
<evidence type="ECO:0000256" key="11">
    <source>
        <dbReference type="SAM" id="Phobius"/>
    </source>
</evidence>
<dbReference type="GO" id="GO:0015293">
    <property type="term" value="F:symporter activity"/>
    <property type="evidence" value="ECO:0007669"/>
    <property type="project" value="UniProtKB-KW"/>
</dbReference>
<keyword evidence="14" id="KW-1185">Reference proteome</keyword>
<reference evidence="13 14" key="1">
    <citation type="journal article" date="2016" name="Sci. Rep.">
        <title>The genome sequence of the outbreeding globe artichoke constructed de novo incorporating a phase-aware low-pass sequencing strategy of F1 progeny.</title>
        <authorList>
            <person name="Scaglione D."/>
            <person name="Reyes-Chin-Wo S."/>
            <person name="Acquadro A."/>
            <person name="Froenicke L."/>
            <person name="Portis E."/>
            <person name="Beitel C."/>
            <person name="Tirone M."/>
            <person name="Mauro R."/>
            <person name="Lo Monaco A."/>
            <person name="Mauromicale G."/>
            <person name="Faccioli P."/>
            <person name="Cattivelli L."/>
            <person name="Rieseberg L."/>
            <person name="Michelmore R."/>
            <person name="Lanteri S."/>
        </authorList>
    </citation>
    <scope>NUCLEOTIDE SEQUENCE [LARGE SCALE GENOMIC DNA]</scope>
    <source>
        <strain evidence="13">2C</strain>
    </source>
</reference>
<accession>A0A103Y3G2</accession>
<dbReference type="PANTHER" id="PTHR23500">
    <property type="entry name" value="SOLUTE CARRIER FAMILY 2, FACILITATED GLUCOSE TRANSPORTER"/>
    <property type="match status" value="1"/>
</dbReference>
<comment type="similarity">
    <text evidence="2">Belongs to the major facilitator superfamily. Sugar transporter (TC 2.A.1.1) family.</text>
</comment>
<dbReference type="EMBL" id="LEKV01002682">
    <property type="protein sequence ID" value="KVI01819.1"/>
    <property type="molecule type" value="Genomic_DNA"/>
</dbReference>
<keyword evidence="6" id="KW-0769">Symport</keyword>
<dbReference type="Gramene" id="KVI01819">
    <property type="protein sequence ID" value="KVI01819"/>
    <property type="gene ID" value="Ccrd_019892"/>
</dbReference>
<dbReference type="PANTHER" id="PTHR23500:SF44">
    <property type="entry name" value="SUGAR TRANSPORT PROTEIN 5"/>
    <property type="match status" value="1"/>
</dbReference>
<dbReference type="Gene3D" id="1.20.1250.20">
    <property type="entry name" value="MFS general substrate transporter like domains"/>
    <property type="match status" value="1"/>
</dbReference>
<dbReference type="SUPFAM" id="SSF103473">
    <property type="entry name" value="MFS general substrate transporter"/>
    <property type="match status" value="1"/>
</dbReference>
<feature type="transmembrane region" description="Helical" evidence="11">
    <location>
        <begin position="422"/>
        <end position="440"/>
    </location>
</feature>
<dbReference type="OMA" id="ATDWITN"/>
<evidence type="ECO:0000256" key="1">
    <source>
        <dbReference type="ARBA" id="ARBA00004141"/>
    </source>
</evidence>
<feature type="transmembrane region" description="Helical" evidence="11">
    <location>
        <begin position="312"/>
        <end position="336"/>
    </location>
</feature>
<feature type="transmembrane region" description="Helical" evidence="11">
    <location>
        <begin position="129"/>
        <end position="150"/>
    </location>
</feature>
<keyword evidence="7 11" id="KW-1133">Transmembrane helix</keyword>
<evidence type="ECO:0000256" key="5">
    <source>
        <dbReference type="ARBA" id="ARBA00022692"/>
    </source>
</evidence>
<feature type="transmembrane region" description="Helical" evidence="11">
    <location>
        <begin position="162"/>
        <end position="183"/>
    </location>
</feature>
<dbReference type="CDD" id="cd17361">
    <property type="entry name" value="MFS_STP"/>
    <property type="match status" value="1"/>
</dbReference>
<dbReference type="PRINTS" id="PR00171">
    <property type="entry name" value="SUGRTRNSPORT"/>
</dbReference>
<keyword evidence="4" id="KW-0762">Sugar transport</keyword>
<evidence type="ECO:0000256" key="6">
    <source>
        <dbReference type="ARBA" id="ARBA00022847"/>
    </source>
</evidence>
<feature type="transmembrane region" description="Helical" evidence="11">
    <location>
        <begin position="105"/>
        <end position="123"/>
    </location>
</feature>
<feature type="compositionally biased region" description="Basic residues" evidence="10">
    <location>
        <begin position="728"/>
        <end position="739"/>
    </location>
</feature>
<evidence type="ECO:0000313" key="13">
    <source>
        <dbReference type="EMBL" id="KVI01819.1"/>
    </source>
</evidence>
<organism evidence="13 14">
    <name type="scientific">Cynara cardunculus var. scolymus</name>
    <name type="common">Globe artichoke</name>
    <name type="synonym">Cynara scolymus</name>
    <dbReference type="NCBI Taxonomy" id="59895"/>
    <lineage>
        <taxon>Eukaryota</taxon>
        <taxon>Viridiplantae</taxon>
        <taxon>Streptophyta</taxon>
        <taxon>Embryophyta</taxon>
        <taxon>Tracheophyta</taxon>
        <taxon>Spermatophyta</taxon>
        <taxon>Magnoliopsida</taxon>
        <taxon>eudicotyledons</taxon>
        <taxon>Gunneridae</taxon>
        <taxon>Pentapetalae</taxon>
        <taxon>asterids</taxon>
        <taxon>campanulids</taxon>
        <taxon>Asterales</taxon>
        <taxon>Asteraceae</taxon>
        <taxon>Carduoideae</taxon>
        <taxon>Cardueae</taxon>
        <taxon>Carduinae</taxon>
        <taxon>Cynara</taxon>
    </lineage>
</organism>
<evidence type="ECO:0000259" key="12">
    <source>
        <dbReference type="PROSITE" id="PS50850"/>
    </source>
</evidence>
<comment type="caution">
    <text evidence="13">The sequence shown here is derived from an EMBL/GenBank/DDBJ whole genome shotgun (WGS) entry which is preliminary data.</text>
</comment>
<feature type="transmembrane region" description="Helical" evidence="11">
    <location>
        <begin position="452"/>
        <end position="473"/>
    </location>
</feature>
<protein>
    <submittedName>
        <fullName evidence="13">General substrate transporter</fullName>
    </submittedName>
</protein>
<dbReference type="InterPro" id="IPR003663">
    <property type="entry name" value="Sugar/inositol_transpt"/>
</dbReference>
<feature type="domain" description="Major facilitator superfamily (MFS) profile" evidence="12">
    <location>
        <begin position="19"/>
        <end position="477"/>
    </location>
</feature>
<dbReference type="Proteomes" id="UP000243975">
    <property type="component" value="Unassembled WGS sequence"/>
</dbReference>
<evidence type="ECO:0000256" key="8">
    <source>
        <dbReference type="ARBA" id="ARBA00023136"/>
    </source>
</evidence>
<gene>
    <name evidence="13" type="ORF">Ccrd_019892</name>
</gene>
<keyword evidence="5 11" id="KW-0812">Transmembrane</keyword>
<evidence type="ECO:0000256" key="3">
    <source>
        <dbReference type="ARBA" id="ARBA00022448"/>
    </source>
</evidence>
<feature type="transmembrane region" description="Helical" evidence="11">
    <location>
        <begin position="278"/>
        <end position="300"/>
    </location>
</feature>
<feature type="transmembrane region" description="Helical" evidence="11">
    <location>
        <begin position="74"/>
        <end position="93"/>
    </location>
</feature>